<name>A0A803J3Q0_XENTR</name>
<organism evidence="4">
    <name type="scientific">Xenopus tropicalis</name>
    <name type="common">Western clawed frog</name>
    <name type="synonym">Silurana tropicalis</name>
    <dbReference type="NCBI Taxonomy" id="8364"/>
    <lineage>
        <taxon>Eukaryota</taxon>
        <taxon>Metazoa</taxon>
        <taxon>Chordata</taxon>
        <taxon>Craniata</taxon>
        <taxon>Vertebrata</taxon>
        <taxon>Euteleostomi</taxon>
        <taxon>Amphibia</taxon>
        <taxon>Batrachia</taxon>
        <taxon>Anura</taxon>
        <taxon>Pipoidea</taxon>
        <taxon>Pipidae</taxon>
        <taxon>Xenopodinae</taxon>
        <taxon>Xenopus</taxon>
        <taxon>Silurana</taxon>
    </lineage>
</organism>
<protein>
    <recommendedName>
        <fullName evidence="5">UPAR/Ly6 domain-containing protein</fullName>
    </recommendedName>
</protein>
<keyword evidence="3" id="KW-0732">Signal</keyword>
<dbReference type="GO" id="GO:0005576">
    <property type="term" value="C:extracellular region"/>
    <property type="evidence" value="ECO:0007669"/>
    <property type="project" value="UniProtKB-SubCell"/>
</dbReference>
<evidence type="ECO:0000313" key="4">
    <source>
        <dbReference type="Ensembl" id="ENSXETP00000102463"/>
    </source>
</evidence>
<evidence type="ECO:0008006" key="5">
    <source>
        <dbReference type="Google" id="ProtNLM"/>
    </source>
</evidence>
<dbReference type="InterPro" id="IPR050918">
    <property type="entry name" value="CNF-like_PLA2_Inhibitor"/>
</dbReference>
<dbReference type="SUPFAM" id="SSF57302">
    <property type="entry name" value="Snake toxin-like"/>
    <property type="match status" value="2"/>
</dbReference>
<comment type="subcellular location">
    <subcellularLocation>
        <location evidence="1">Secreted</location>
    </subcellularLocation>
</comment>
<dbReference type="PANTHER" id="PTHR20914:SF25">
    <property type="entry name" value="PHOSPHOLIPASE A2 INHIBITOR AND LY6_PLAUR DOMAIN-CONTAINING PROTEIN"/>
    <property type="match status" value="1"/>
</dbReference>
<dbReference type="FunCoup" id="A0A803J3Q0">
    <property type="interactions" value="1"/>
</dbReference>
<dbReference type="AlphaFoldDB" id="A0A803J3Q0"/>
<feature type="signal peptide" evidence="3">
    <location>
        <begin position="1"/>
        <end position="20"/>
    </location>
</feature>
<dbReference type="GeneTree" id="ENSGT00940000163304"/>
<dbReference type="InterPro" id="IPR045860">
    <property type="entry name" value="Snake_toxin-like_sf"/>
</dbReference>
<dbReference type="CDD" id="cd23572">
    <property type="entry name" value="TFP_LU_ECD_PINLYP_rpt2"/>
    <property type="match status" value="1"/>
</dbReference>
<evidence type="ECO:0000256" key="1">
    <source>
        <dbReference type="ARBA" id="ARBA00004613"/>
    </source>
</evidence>
<dbReference type="Ensembl" id="ENSXETT00000123277">
    <property type="protein sequence ID" value="ENSXETP00000102463"/>
    <property type="gene ID" value="ENSXETG00000043931"/>
</dbReference>
<evidence type="ECO:0000256" key="3">
    <source>
        <dbReference type="SAM" id="SignalP"/>
    </source>
</evidence>
<dbReference type="InParanoid" id="A0A803J3Q0"/>
<reference evidence="4" key="2">
    <citation type="submission" date="2021-03" db="UniProtKB">
        <authorList>
            <consortium name="Ensembl"/>
        </authorList>
    </citation>
    <scope>IDENTIFICATION</scope>
</reference>
<proteinExistence type="predicted"/>
<reference evidence="4" key="1">
    <citation type="journal article" date="2010" name="Science">
        <title>The genome of the Western clawed frog Xenopus tropicalis.</title>
        <authorList>
            <person name="Hellsten U."/>
            <person name="Harland R.M."/>
            <person name="Gilchrist M.J."/>
            <person name="Hendrix D."/>
            <person name="Jurka J."/>
            <person name="Kapitonov V."/>
            <person name="Ovcharenko I."/>
            <person name="Putnam N.H."/>
            <person name="Shu S."/>
            <person name="Taher L."/>
            <person name="Blitz I.L."/>
            <person name="Blumberg B."/>
            <person name="Dichmann D.S."/>
            <person name="Dubchak I."/>
            <person name="Amaya E."/>
            <person name="Detter J.C."/>
            <person name="Fletcher R."/>
            <person name="Gerhard D.S."/>
            <person name="Goodstein D."/>
            <person name="Graves T."/>
            <person name="Grigoriev I.V."/>
            <person name="Grimwood J."/>
            <person name="Kawashima T."/>
            <person name="Lindquist E."/>
            <person name="Lucas S.M."/>
            <person name="Mead P.E."/>
            <person name="Mitros T."/>
            <person name="Ogino H."/>
            <person name="Ohta Y."/>
            <person name="Poliakov A.V."/>
            <person name="Pollet N."/>
            <person name="Robert J."/>
            <person name="Salamov A."/>
            <person name="Sater A.K."/>
            <person name="Schmutz J."/>
            <person name="Terry A."/>
            <person name="Vize P.D."/>
            <person name="Warren W.C."/>
            <person name="Wells D."/>
            <person name="Wills A."/>
            <person name="Wilson R.K."/>
            <person name="Zimmerman L.B."/>
            <person name="Zorn A.M."/>
            <person name="Grainger R."/>
            <person name="Grammer T."/>
            <person name="Khokha M.K."/>
            <person name="Richardson P.M."/>
            <person name="Rokhsar D.S."/>
        </authorList>
    </citation>
    <scope>NUCLEOTIDE SEQUENCE [LARGE SCALE GENOMIC DNA]</scope>
    <source>
        <strain evidence="4">Nigerian</strain>
    </source>
</reference>
<evidence type="ECO:0000256" key="2">
    <source>
        <dbReference type="ARBA" id="ARBA00022525"/>
    </source>
</evidence>
<keyword evidence="2" id="KW-0964">Secreted</keyword>
<accession>A0A803J3Q0</accession>
<dbReference type="PANTHER" id="PTHR20914">
    <property type="entry name" value="LY6/PLAUR DOMAIN-CONTAINING PROTEIN 8"/>
    <property type="match status" value="1"/>
</dbReference>
<dbReference type="Gene3D" id="2.10.60.10">
    <property type="entry name" value="CD59"/>
    <property type="match status" value="2"/>
</dbReference>
<feature type="chain" id="PRO_5031141807" description="UPAR/Ly6 domain-containing protein" evidence="3">
    <location>
        <begin position="21"/>
        <end position="197"/>
    </location>
</feature>
<sequence>MRSLLGTLCALAALAATGYSLSCQSCFAPGSAPCRGPSRPCAADSACRALYVKVTAYGVTVRESYILSCAPRIQCDRHGSINVHIVKTKTGTSCCYTDDCIPPQPTLTEDNFQLNGLSCPASISVNSVKLNVEDDLQCSGDENKCIFLTASLSGNSVTLRGCSNERMCDLKSYSFEFLEHSFYVTVMCTDKHQRWEM</sequence>